<feature type="chain" id="PRO_5014319397" description="Secreted protein" evidence="1">
    <location>
        <begin position="19"/>
        <end position="70"/>
    </location>
</feature>
<evidence type="ECO:0000256" key="1">
    <source>
        <dbReference type="SAM" id="SignalP"/>
    </source>
</evidence>
<evidence type="ECO:0000313" key="3">
    <source>
        <dbReference type="Proteomes" id="UP000235023"/>
    </source>
</evidence>
<proteinExistence type="predicted"/>
<reference evidence="3" key="1">
    <citation type="submission" date="2017-12" db="EMBL/GenBank/DDBJ databases">
        <authorList>
            <consortium name="DOE Joint Genome Institute"/>
            <person name="Mondo S.J."/>
            <person name="Kjaerbolling I."/>
            <person name="Vesth T.C."/>
            <person name="Frisvad J.C."/>
            <person name="Nybo J.L."/>
            <person name="Theobald S."/>
            <person name="Kuo A."/>
            <person name="Bowyer P."/>
            <person name="Matsuda Y."/>
            <person name="Lyhne E.K."/>
            <person name="Kogle M.E."/>
            <person name="Clum A."/>
            <person name="Lipzen A."/>
            <person name="Salamov A."/>
            <person name="Ngan C.Y."/>
            <person name="Daum C."/>
            <person name="Chiniquy J."/>
            <person name="Barry K."/>
            <person name="LaButti K."/>
            <person name="Haridas S."/>
            <person name="Simmons B.A."/>
            <person name="Magnuson J.K."/>
            <person name="Mortensen U.H."/>
            <person name="Larsen T.O."/>
            <person name="Grigoriev I.V."/>
            <person name="Baker S.E."/>
            <person name="Andersen M.R."/>
            <person name="Nordberg H.P."/>
            <person name="Cantor M.N."/>
            <person name="Hua S.X."/>
        </authorList>
    </citation>
    <scope>NUCLEOTIDE SEQUENCE [LARGE SCALE GENOMIC DNA]</scope>
    <source>
        <strain evidence="3">IBT 19404</strain>
    </source>
</reference>
<protein>
    <recommendedName>
        <fullName evidence="4">Secreted protein</fullName>
    </recommendedName>
</protein>
<name>A0A2J5I7Y7_9EURO</name>
<dbReference type="Proteomes" id="UP000235023">
    <property type="component" value="Unassembled WGS sequence"/>
</dbReference>
<feature type="signal peptide" evidence="1">
    <location>
        <begin position="1"/>
        <end position="18"/>
    </location>
</feature>
<dbReference type="AlphaFoldDB" id="A0A2J5I7Y7"/>
<keyword evidence="1" id="KW-0732">Signal</keyword>
<dbReference type="EMBL" id="KZ559500">
    <property type="protein sequence ID" value="PLN86090.1"/>
    <property type="molecule type" value="Genomic_DNA"/>
</dbReference>
<sequence length="70" mass="8041">MPFFLFLFYLFIFPIAMDESGFYRTTCKVMGGRRSNTTSEEATWGFSLDVKGSARCWLVGFACISPHLWV</sequence>
<evidence type="ECO:0000313" key="2">
    <source>
        <dbReference type="EMBL" id="PLN86090.1"/>
    </source>
</evidence>
<gene>
    <name evidence="2" type="ORF">BDW42DRAFT_159249</name>
</gene>
<organism evidence="2 3">
    <name type="scientific">Aspergillus taichungensis</name>
    <dbReference type="NCBI Taxonomy" id="482145"/>
    <lineage>
        <taxon>Eukaryota</taxon>
        <taxon>Fungi</taxon>
        <taxon>Dikarya</taxon>
        <taxon>Ascomycota</taxon>
        <taxon>Pezizomycotina</taxon>
        <taxon>Eurotiomycetes</taxon>
        <taxon>Eurotiomycetidae</taxon>
        <taxon>Eurotiales</taxon>
        <taxon>Aspergillaceae</taxon>
        <taxon>Aspergillus</taxon>
        <taxon>Aspergillus subgen. Circumdati</taxon>
    </lineage>
</organism>
<keyword evidence="3" id="KW-1185">Reference proteome</keyword>
<evidence type="ECO:0008006" key="4">
    <source>
        <dbReference type="Google" id="ProtNLM"/>
    </source>
</evidence>
<accession>A0A2J5I7Y7</accession>